<keyword evidence="1" id="KW-1133">Transmembrane helix</keyword>
<feature type="transmembrane region" description="Helical" evidence="1">
    <location>
        <begin position="110"/>
        <end position="133"/>
    </location>
</feature>
<comment type="caution">
    <text evidence="2">The sequence shown here is derived from an EMBL/GenBank/DDBJ whole genome shotgun (WGS) entry which is preliminary data.</text>
</comment>
<accession>A0A0F9QM11</accession>
<proteinExistence type="predicted"/>
<sequence length="165" mass="19328">MGSIKTEYPFLYSIISRWGLSLVGTPHLFFTNQGILMATANVVPLRVLKPEPKLTELIEQTEVIFLDSSEGEIRFYWIDGKLTTIKDWKNQLREVGYQDGYQDGYMSSRFHWITVLLLVLGILISVFFMAFFYTTPIYREIGESSGKDRYKFLYYYLSKDLKFLP</sequence>
<organism evidence="2">
    <name type="scientific">marine sediment metagenome</name>
    <dbReference type="NCBI Taxonomy" id="412755"/>
    <lineage>
        <taxon>unclassified sequences</taxon>
        <taxon>metagenomes</taxon>
        <taxon>ecological metagenomes</taxon>
    </lineage>
</organism>
<evidence type="ECO:0000256" key="1">
    <source>
        <dbReference type="SAM" id="Phobius"/>
    </source>
</evidence>
<gene>
    <name evidence="2" type="ORF">LCGC14_1077800</name>
</gene>
<keyword evidence="1" id="KW-0812">Transmembrane</keyword>
<dbReference type="AlphaFoldDB" id="A0A0F9QM11"/>
<dbReference type="EMBL" id="LAZR01004697">
    <property type="protein sequence ID" value="KKN06393.1"/>
    <property type="molecule type" value="Genomic_DNA"/>
</dbReference>
<reference evidence="2" key="1">
    <citation type="journal article" date="2015" name="Nature">
        <title>Complex archaea that bridge the gap between prokaryotes and eukaryotes.</title>
        <authorList>
            <person name="Spang A."/>
            <person name="Saw J.H."/>
            <person name="Jorgensen S.L."/>
            <person name="Zaremba-Niedzwiedzka K."/>
            <person name="Martijn J."/>
            <person name="Lind A.E."/>
            <person name="van Eijk R."/>
            <person name="Schleper C."/>
            <person name="Guy L."/>
            <person name="Ettema T.J."/>
        </authorList>
    </citation>
    <scope>NUCLEOTIDE SEQUENCE</scope>
</reference>
<keyword evidence="1" id="KW-0472">Membrane</keyword>
<protein>
    <submittedName>
        <fullName evidence="2">Uncharacterized protein</fullName>
    </submittedName>
</protein>
<name>A0A0F9QM11_9ZZZZ</name>
<evidence type="ECO:0000313" key="2">
    <source>
        <dbReference type="EMBL" id="KKN06393.1"/>
    </source>
</evidence>